<dbReference type="RefSeq" id="XP_030756564.1">
    <property type="nucleotide sequence ID" value="XM_030900704.1"/>
</dbReference>
<dbReference type="OrthoDB" id="4748970at2759"/>
<dbReference type="GO" id="GO:0000981">
    <property type="term" value="F:DNA-binding transcription factor activity, RNA polymerase II-specific"/>
    <property type="evidence" value="ECO:0007669"/>
    <property type="project" value="TreeGrafter"/>
</dbReference>
<keyword evidence="3" id="KW-0862">Zinc</keyword>
<organism evidence="6 7">
    <name type="scientific">Sitophilus oryzae</name>
    <name type="common">Rice weevil</name>
    <name type="synonym">Curculio oryzae</name>
    <dbReference type="NCBI Taxonomy" id="7048"/>
    <lineage>
        <taxon>Eukaryota</taxon>
        <taxon>Metazoa</taxon>
        <taxon>Ecdysozoa</taxon>
        <taxon>Arthropoda</taxon>
        <taxon>Hexapoda</taxon>
        <taxon>Insecta</taxon>
        <taxon>Pterygota</taxon>
        <taxon>Neoptera</taxon>
        <taxon>Endopterygota</taxon>
        <taxon>Coleoptera</taxon>
        <taxon>Polyphaga</taxon>
        <taxon>Cucujiformia</taxon>
        <taxon>Curculionidae</taxon>
        <taxon>Dryophthorinae</taxon>
        <taxon>Sitophilus</taxon>
    </lineage>
</organism>
<dbReference type="RefSeq" id="XP_030756563.1">
    <property type="nucleotide sequence ID" value="XM_030900703.1"/>
</dbReference>
<dbReference type="PANTHER" id="PTHR23235:SF120">
    <property type="entry name" value="KRUPPEL-LIKE FACTOR 15"/>
    <property type="match status" value="1"/>
</dbReference>
<accession>A0A6J2XYH9</accession>
<evidence type="ECO:0000256" key="3">
    <source>
        <dbReference type="ARBA" id="ARBA00022833"/>
    </source>
</evidence>
<keyword evidence="2 4" id="KW-0863">Zinc-finger</keyword>
<feature type="domain" description="C2H2-type" evidence="5">
    <location>
        <begin position="247"/>
        <end position="276"/>
    </location>
</feature>
<dbReference type="KEGG" id="soy:115882548"/>
<dbReference type="PROSITE" id="PS50157">
    <property type="entry name" value="ZINC_FINGER_C2H2_2"/>
    <property type="match status" value="3"/>
</dbReference>
<dbReference type="GO" id="GO:0000978">
    <property type="term" value="F:RNA polymerase II cis-regulatory region sequence-specific DNA binding"/>
    <property type="evidence" value="ECO:0007669"/>
    <property type="project" value="TreeGrafter"/>
</dbReference>
<keyword evidence="1" id="KW-0479">Metal-binding</keyword>
<dbReference type="InterPro" id="IPR013087">
    <property type="entry name" value="Znf_C2H2_type"/>
</dbReference>
<evidence type="ECO:0000256" key="4">
    <source>
        <dbReference type="PROSITE-ProRule" id="PRU00042"/>
    </source>
</evidence>
<dbReference type="Proteomes" id="UP000504635">
    <property type="component" value="Unplaced"/>
</dbReference>
<sequence>MPSNDISEEICEDNPLELSSLLDFLPFEDESSEDPYAESYKCDTSSKDYSAINGDDKFLDSIIKSLLDNNEKNAYNENDSVLELQSFFEESCLENHQMSILGDNLNLDTDTLDSALENSCDLILPLSEKVNELFSSTSLDYSFIMDGTYNEYENSDIISMFPHMNDEKNRRRRNLLYENNHAHISGTKGNVKNDNQAFRKKDHDYTQKTKPEEEKYFTCPIVNCEKIYAKSSHLKAHLRRHSGEKPFVCNWQNCTWRFSRSDELARHKRSHSGIKPYKCELCEKAFARSDHLAKHRKVHKKKMAQCGSYFIKKRTKYI</sequence>
<dbReference type="PROSITE" id="PS00028">
    <property type="entry name" value="ZINC_FINGER_C2H2_1"/>
    <property type="match status" value="3"/>
</dbReference>
<name>A0A6J2XYH9_SITOR</name>
<evidence type="ECO:0000259" key="5">
    <source>
        <dbReference type="PROSITE" id="PS50157"/>
    </source>
</evidence>
<dbReference type="GeneID" id="115882548"/>
<dbReference type="GO" id="GO:0008270">
    <property type="term" value="F:zinc ion binding"/>
    <property type="evidence" value="ECO:0007669"/>
    <property type="project" value="UniProtKB-KW"/>
</dbReference>
<feature type="domain" description="C2H2-type" evidence="5">
    <location>
        <begin position="277"/>
        <end position="304"/>
    </location>
</feature>
<dbReference type="SMART" id="SM00355">
    <property type="entry name" value="ZnF_C2H2"/>
    <property type="match status" value="3"/>
</dbReference>
<evidence type="ECO:0000313" key="8">
    <source>
        <dbReference type="RefSeq" id="XP_030756564.1"/>
    </source>
</evidence>
<dbReference type="PANTHER" id="PTHR23235">
    <property type="entry name" value="KRUEPPEL-LIKE TRANSCRIPTION FACTOR"/>
    <property type="match status" value="1"/>
</dbReference>
<evidence type="ECO:0000313" key="7">
    <source>
        <dbReference type="RefSeq" id="XP_030756563.1"/>
    </source>
</evidence>
<dbReference type="SUPFAM" id="SSF57667">
    <property type="entry name" value="beta-beta-alpha zinc fingers"/>
    <property type="match status" value="2"/>
</dbReference>
<dbReference type="FunFam" id="3.30.160.60:FF:000007">
    <property type="entry name" value="Basic krueppel-like factor 3"/>
    <property type="match status" value="1"/>
</dbReference>
<dbReference type="Pfam" id="PF00096">
    <property type="entry name" value="zf-C2H2"/>
    <property type="match status" value="3"/>
</dbReference>
<dbReference type="AlphaFoldDB" id="A0A6J2XYH9"/>
<proteinExistence type="predicted"/>
<keyword evidence="6" id="KW-1185">Reference proteome</keyword>
<protein>
    <submittedName>
        <fullName evidence="7 8">Krueppel-like factor 6</fullName>
    </submittedName>
</protein>
<reference evidence="7 8" key="1">
    <citation type="submission" date="2025-04" db="UniProtKB">
        <authorList>
            <consortium name="RefSeq"/>
        </authorList>
    </citation>
    <scope>IDENTIFICATION</scope>
    <source>
        <tissue evidence="7 8">Gonads</tissue>
    </source>
</reference>
<dbReference type="InterPro" id="IPR036236">
    <property type="entry name" value="Znf_C2H2_sf"/>
</dbReference>
<dbReference type="Gene3D" id="3.30.160.60">
    <property type="entry name" value="Classic Zinc Finger"/>
    <property type="match status" value="3"/>
</dbReference>
<gene>
    <name evidence="7 8" type="primary">LOC115882548</name>
</gene>
<evidence type="ECO:0000256" key="1">
    <source>
        <dbReference type="ARBA" id="ARBA00022723"/>
    </source>
</evidence>
<evidence type="ECO:0000313" key="6">
    <source>
        <dbReference type="Proteomes" id="UP000504635"/>
    </source>
</evidence>
<feature type="domain" description="C2H2-type" evidence="5">
    <location>
        <begin position="217"/>
        <end position="246"/>
    </location>
</feature>
<evidence type="ECO:0000256" key="2">
    <source>
        <dbReference type="ARBA" id="ARBA00022771"/>
    </source>
</evidence>